<dbReference type="PANTHER" id="PTHR45618">
    <property type="entry name" value="MITOCHONDRIAL DICARBOXYLATE CARRIER-RELATED"/>
    <property type="match status" value="1"/>
</dbReference>
<dbReference type="InterPro" id="IPR023395">
    <property type="entry name" value="MCP_dom_sf"/>
</dbReference>
<dbReference type="Proteomes" id="UP001485043">
    <property type="component" value="Unassembled WGS sequence"/>
</dbReference>
<dbReference type="FunFam" id="1.50.40.10:FF:000019">
    <property type="entry name" value="Mitochondrial uncoupling protein 1"/>
    <property type="match status" value="1"/>
</dbReference>
<evidence type="ECO:0000256" key="5">
    <source>
        <dbReference type="ARBA" id="ARBA00022692"/>
    </source>
</evidence>
<dbReference type="Gene3D" id="1.50.40.10">
    <property type="entry name" value="Mitochondrial carrier domain"/>
    <property type="match status" value="1"/>
</dbReference>
<evidence type="ECO:0000256" key="7">
    <source>
        <dbReference type="ARBA" id="ARBA00022792"/>
    </source>
</evidence>
<evidence type="ECO:0000256" key="13">
    <source>
        <dbReference type="RuleBase" id="RU000488"/>
    </source>
</evidence>
<sequence length="300" mass="32228">MTGSTQPTKPLPIWATFISSAIAACTAEVATLPLDTAKVRLQIQAKSEGAPKYRGLLGTCATVAKEEGPKALWSGLEPGLHRQVLFGGLRIGLYEPVKRLYMGKRPADQAPLHLKIAAGMTTGALAICIASPTDLVKVRMQSEGKLPAGVPRRYPNAFSAYAIIARQEGISNLWRGLGPNVARNAIVNAAELASYDQIKQSLLASGMFKDNVLCHLVSGLGAGFVAVCVGSPVDVVKSRMMGDKESIYKGVVDCFGQTFRNEGILAFYKGFVPNFARLGSWNVVMFLTVEQVKKLFTPKN</sequence>
<comment type="caution">
    <text evidence="15">The sequence shown here is derived from an EMBL/GenBank/DDBJ whole genome shotgun (WGS) entry which is preliminary data.</text>
</comment>
<evidence type="ECO:0000313" key="16">
    <source>
        <dbReference type="Proteomes" id="UP001485043"/>
    </source>
</evidence>
<evidence type="ECO:0000256" key="8">
    <source>
        <dbReference type="ARBA" id="ARBA00022989"/>
    </source>
</evidence>
<keyword evidence="10" id="KW-0496">Mitochondrion</keyword>
<evidence type="ECO:0000256" key="2">
    <source>
        <dbReference type="ARBA" id="ARBA00004273"/>
    </source>
</evidence>
<evidence type="ECO:0000256" key="9">
    <source>
        <dbReference type="ARBA" id="ARBA00023016"/>
    </source>
</evidence>
<evidence type="ECO:0000256" key="1">
    <source>
        <dbReference type="ARBA" id="ARBA00004141"/>
    </source>
</evidence>
<dbReference type="InterPro" id="IPR018108">
    <property type="entry name" value="MCP_transmembrane"/>
</dbReference>
<keyword evidence="8" id="KW-1133">Transmembrane helix</keyword>
<comment type="subcellular location">
    <subcellularLocation>
        <location evidence="1">Membrane</location>
        <topology evidence="1">Multi-pass membrane protein</topology>
    </subcellularLocation>
    <subcellularLocation>
        <location evidence="2">Mitochondrion inner membrane</location>
    </subcellularLocation>
</comment>
<evidence type="ECO:0000256" key="4">
    <source>
        <dbReference type="ARBA" id="ARBA00022448"/>
    </source>
</evidence>
<keyword evidence="11 12" id="KW-0472">Membrane</keyword>
<dbReference type="SUPFAM" id="SSF103506">
    <property type="entry name" value="Mitochondrial carrier"/>
    <property type="match status" value="1"/>
</dbReference>
<feature type="signal peptide" evidence="14">
    <location>
        <begin position="1"/>
        <end position="27"/>
    </location>
</feature>
<feature type="repeat" description="Solcar" evidence="12">
    <location>
        <begin position="11"/>
        <end position="100"/>
    </location>
</feature>
<name>A0AAW1T052_9CHLO</name>
<dbReference type="EMBL" id="JALJOV010000573">
    <property type="protein sequence ID" value="KAK9862665.1"/>
    <property type="molecule type" value="Genomic_DNA"/>
</dbReference>
<feature type="repeat" description="Solcar" evidence="12">
    <location>
        <begin position="110"/>
        <end position="201"/>
    </location>
</feature>
<evidence type="ECO:0000256" key="14">
    <source>
        <dbReference type="SAM" id="SignalP"/>
    </source>
</evidence>
<accession>A0AAW1T052</accession>
<dbReference type="InterPro" id="IPR050391">
    <property type="entry name" value="Mito_Metabolite_Transporter"/>
</dbReference>
<dbReference type="Pfam" id="PF00153">
    <property type="entry name" value="Mito_carr"/>
    <property type="match status" value="3"/>
</dbReference>
<keyword evidence="6" id="KW-0677">Repeat</keyword>
<evidence type="ECO:0000256" key="10">
    <source>
        <dbReference type="ARBA" id="ARBA00023128"/>
    </source>
</evidence>
<evidence type="ECO:0000256" key="6">
    <source>
        <dbReference type="ARBA" id="ARBA00022737"/>
    </source>
</evidence>
<evidence type="ECO:0000256" key="11">
    <source>
        <dbReference type="ARBA" id="ARBA00023136"/>
    </source>
</evidence>
<keyword evidence="7" id="KW-0999">Mitochondrion inner membrane</keyword>
<reference evidence="15 16" key="1">
    <citation type="journal article" date="2024" name="Nat. Commun.">
        <title>Phylogenomics reveals the evolutionary origins of lichenization in chlorophyte algae.</title>
        <authorList>
            <person name="Puginier C."/>
            <person name="Libourel C."/>
            <person name="Otte J."/>
            <person name="Skaloud P."/>
            <person name="Haon M."/>
            <person name="Grisel S."/>
            <person name="Petersen M."/>
            <person name="Berrin J.G."/>
            <person name="Delaux P.M."/>
            <person name="Dal Grande F."/>
            <person name="Keller J."/>
        </authorList>
    </citation>
    <scope>NUCLEOTIDE SEQUENCE [LARGE SCALE GENOMIC DNA]</scope>
    <source>
        <strain evidence="15 16">SAG 2523</strain>
    </source>
</reference>
<dbReference type="InterPro" id="IPR002067">
    <property type="entry name" value="MCP"/>
</dbReference>
<evidence type="ECO:0000256" key="12">
    <source>
        <dbReference type="PROSITE-ProRule" id="PRU00282"/>
    </source>
</evidence>
<evidence type="ECO:0000313" key="15">
    <source>
        <dbReference type="EMBL" id="KAK9862665.1"/>
    </source>
</evidence>
<proteinExistence type="inferred from homology"/>
<dbReference type="PROSITE" id="PS50920">
    <property type="entry name" value="SOLCAR"/>
    <property type="match status" value="3"/>
</dbReference>
<organism evidence="15 16">
    <name type="scientific">Apatococcus fuscideae</name>
    <dbReference type="NCBI Taxonomy" id="2026836"/>
    <lineage>
        <taxon>Eukaryota</taxon>
        <taxon>Viridiplantae</taxon>
        <taxon>Chlorophyta</taxon>
        <taxon>core chlorophytes</taxon>
        <taxon>Trebouxiophyceae</taxon>
        <taxon>Chlorellales</taxon>
        <taxon>Chlorellaceae</taxon>
        <taxon>Apatococcus</taxon>
    </lineage>
</organism>
<comment type="similarity">
    <text evidence="3 13">Belongs to the mitochondrial carrier (TC 2.A.29) family.</text>
</comment>
<protein>
    <submittedName>
        <fullName evidence="15">Uncharacterized protein</fullName>
    </submittedName>
</protein>
<keyword evidence="14" id="KW-0732">Signal</keyword>
<evidence type="ECO:0000256" key="3">
    <source>
        <dbReference type="ARBA" id="ARBA00006375"/>
    </source>
</evidence>
<dbReference type="AlphaFoldDB" id="A0AAW1T052"/>
<keyword evidence="5 12" id="KW-0812">Transmembrane</keyword>
<dbReference type="GO" id="GO:0005743">
    <property type="term" value="C:mitochondrial inner membrane"/>
    <property type="evidence" value="ECO:0007669"/>
    <property type="project" value="UniProtKB-SubCell"/>
</dbReference>
<dbReference type="PRINTS" id="PR00784">
    <property type="entry name" value="MTUNCOUPLING"/>
</dbReference>
<feature type="chain" id="PRO_5043990908" evidence="14">
    <location>
        <begin position="28"/>
        <end position="300"/>
    </location>
</feature>
<gene>
    <name evidence="15" type="ORF">WJX84_000462</name>
</gene>
<keyword evidence="9" id="KW-0346">Stress response</keyword>
<keyword evidence="4 13" id="KW-0813">Transport</keyword>
<dbReference type="GO" id="GO:0022857">
    <property type="term" value="F:transmembrane transporter activity"/>
    <property type="evidence" value="ECO:0007669"/>
    <property type="project" value="UniProtKB-ARBA"/>
</dbReference>
<feature type="repeat" description="Solcar" evidence="12">
    <location>
        <begin position="210"/>
        <end position="295"/>
    </location>
</feature>
<keyword evidence="16" id="KW-1185">Reference proteome</keyword>